<evidence type="ECO:0000313" key="11">
    <source>
        <dbReference type="Proteomes" id="UP000321558"/>
    </source>
</evidence>
<dbReference type="GO" id="GO:0005737">
    <property type="term" value="C:cytoplasm"/>
    <property type="evidence" value="ECO:0007669"/>
    <property type="project" value="UniProtKB-SubCell"/>
</dbReference>
<evidence type="ECO:0000256" key="5">
    <source>
        <dbReference type="ARBA" id="ARBA00022842"/>
    </source>
</evidence>
<comment type="subcellular location">
    <subcellularLocation>
        <location evidence="8">Cytoplasm</location>
    </subcellularLocation>
</comment>
<name>A0A511ZLB3_9BACI</name>
<protein>
    <recommendedName>
        <fullName evidence="8">Holo-[acyl-carrier-protein] synthase</fullName>
        <shortName evidence="8">Holo-ACP synthase</shortName>
        <ecNumber evidence="8">2.7.8.7</ecNumber>
    </recommendedName>
    <alternativeName>
        <fullName evidence="8">4'-phosphopantetheinyl transferase AcpS</fullName>
    </alternativeName>
</protein>
<organism evidence="10 11">
    <name type="scientific">Oceanobacillus sojae</name>
    <dbReference type="NCBI Taxonomy" id="582851"/>
    <lineage>
        <taxon>Bacteria</taxon>
        <taxon>Bacillati</taxon>
        <taxon>Bacillota</taxon>
        <taxon>Bacilli</taxon>
        <taxon>Bacillales</taxon>
        <taxon>Bacillaceae</taxon>
        <taxon>Oceanobacillus</taxon>
    </lineage>
</organism>
<keyword evidence="6 8" id="KW-0443">Lipid metabolism</keyword>
<dbReference type="NCBIfam" id="TIGR00556">
    <property type="entry name" value="pantethn_trn"/>
    <property type="match status" value="1"/>
</dbReference>
<dbReference type="InterPro" id="IPR037143">
    <property type="entry name" value="4-PPantetheinyl_Trfase_dom_sf"/>
</dbReference>
<reference evidence="10 11" key="1">
    <citation type="submission" date="2019-07" db="EMBL/GenBank/DDBJ databases">
        <title>Whole genome shotgun sequence of Oceanobacillus sojae NBRC 105379.</title>
        <authorList>
            <person name="Hosoyama A."/>
            <person name="Uohara A."/>
            <person name="Ohji S."/>
            <person name="Ichikawa N."/>
        </authorList>
    </citation>
    <scope>NUCLEOTIDE SEQUENCE [LARGE SCALE GENOMIC DNA]</scope>
    <source>
        <strain evidence="10 11">NBRC 105379</strain>
    </source>
</reference>
<dbReference type="Gene3D" id="3.90.470.20">
    <property type="entry name" value="4'-phosphopantetheinyl transferase domain"/>
    <property type="match status" value="1"/>
</dbReference>
<keyword evidence="7 8" id="KW-0275">Fatty acid biosynthesis</keyword>
<evidence type="ECO:0000256" key="6">
    <source>
        <dbReference type="ARBA" id="ARBA00023098"/>
    </source>
</evidence>
<dbReference type="NCBIfam" id="TIGR00516">
    <property type="entry name" value="acpS"/>
    <property type="match status" value="1"/>
</dbReference>
<dbReference type="Proteomes" id="UP000321558">
    <property type="component" value="Unassembled WGS sequence"/>
</dbReference>
<dbReference type="RefSeq" id="WP_147211146.1">
    <property type="nucleotide sequence ID" value="NZ_BJYM01000012.1"/>
</dbReference>
<dbReference type="InterPro" id="IPR004568">
    <property type="entry name" value="Ppantetheine-prot_Trfase_dom"/>
</dbReference>
<keyword evidence="3 8" id="KW-0479">Metal-binding</keyword>
<keyword evidence="4 8" id="KW-0276">Fatty acid metabolism</keyword>
<evidence type="ECO:0000256" key="1">
    <source>
        <dbReference type="ARBA" id="ARBA00022516"/>
    </source>
</evidence>
<keyword evidence="5 8" id="KW-0460">Magnesium</keyword>
<evidence type="ECO:0000256" key="3">
    <source>
        <dbReference type="ARBA" id="ARBA00022723"/>
    </source>
</evidence>
<comment type="function">
    <text evidence="8">Transfers the 4'-phosphopantetheine moiety from coenzyme A to a Ser of acyl-carrier-protein.</text>
</comment>
<keyword evidence="1 8" id="KW-0444">Lipid biosynthesis</keyword>
<dbReference type="EMBL" id="BJYM01000012">
    <property type="protein sequence ID" value="GEN88216.1"/>
    <property type="molecule type" value="Genomic_DNA"/>
</dbReference>
<comment type="similarity">
    <text evidence="8">Belongs to the P-Pant transferase superfamily. AcpS family.</text>
</comment>
<feature type="binding site" evidence="8">
    <location>
        <position position="8"/>
    </location>
    <ligand>
        <name>Mg(2+)</name>
        <dbReference type="ChEBI" id="CHEBI:18420"/>
    </ligand>
</feature>
<dbReference type="InterPro" id="IPR008278">
    <property type="entry name" value="4-PPantetheinyl_Trfase_dom"/>
</dbReference>
<keyword evidence="8" id="KW-0963">Cytoplasm</keyword>
<dbReference type="GO" id="GO:0006633">
    <property type="term" value="P:fatty acid biosynthetic process"/>
    <property type="evidence" value="ECO:0007669"/>
    <property type="project" value="UniProtKB-UniRule"/>
</dbReference>
<accession>A0A511ZLB3</accession>
<dbReference type="HAMAP" id="MF_00101">
    <property type="entry name" value="AcpS"/>
    <property type="match status" value="1"/>
</dbReference>
<evidence type="ECO:0000256" key="4">
    <source>
        <dbReference type="ARBA" id="ARBA00022832"/>
    </source>
</evidence>
<comment type="cofactor">
    <cofactor evidence="8">
        <name>Mg(2+)</name>
        <dbReference type="ChEBI" id="CHEBI:18420"/>
    </cofactor>
</comment>
<evidence type="ECO:0000256" key="7">
    <source>
        <dbReference type="ARBA" id="ARBA00023160"/>
    </source>
</evidence>
<keyword evidence="2 8" id="KW-0808">Transferase</keyword>
<keyword evidence="11" id="KW-1185">Reference proteome</keyword>
<feature type="domain" description="4'-phosphopantetheinyl transferase" evidence="9">
    <location>
        <begin position="5"/>
        <end position="111"/>
    </location>
</feature>
<dbReference type="Pfam" id="PF01648">
    <property type="entry name" value="ACPS"/>
    <property type="match status" value="1"/>
</dbReference>
<dbReference type="AlphaFoldDB" id="A0A511ZLB3"/>
<comment type="caution">
    <text evidence="10">The sequence shown here is derived from an EMBL/GenBank/DDBJ whole genome shotgun (WGS) entry which is preliminary data.</text>
</comment>
<evidence type="ECO:0000313" key="10">
    <source>
        <dbReference type="EMBL" id="GEN88216.1"/>
    </source>
</evidence>
<dbReference type="EC" id="2.7.8.7" evidence="8"/>
<sequence>MILGTGIDIIELKRVKRLLEKNDRFLERVLTKAEQEKAMGLTAHRRVEYVSGRFAAKEAFAKANGTGIGKIGFQQIEIKNNLNGAPEMQVVGMEDIHIHLSISHSREHAVAQVLLEKK</sequence>
<gene>
    <name evidence="8 10" type="primary">acpS</name>
    <name evidence="10" type="ORF">OSO01_29550</name>
</gene>
<dbReference type="InterPro" id="IPR002582">
    <property type="entry name" value="ACPS"/>
</dbReference>
<dbReference type="STRING" id="582851.GCA_900162665_03788"/>
<feature type="binding site" evidence="8">
    <location>
        <position position="58"/>
    </location>
    <ligand>
        <name>Mg(2+)</name>
        <dbReference type="ChEBI" id="CHEBI:18420"/>
    </ligand>
</feature>
<dbReference type="SUPFAM" id="SSF56214">
    <property type="entry name" value="4'-phosphopantetheinyl transferase"/>
    <property type="match status" value="1"/>
</dbReference>
<evidence type="ECO:0000259" key="9">
    <source>
        <dbReference type="Pfam" id="PF01648"/>
    </source>
</evidence>
<evidence type="ECO:0000256" key="8">
    <source>
        <dbReference type="HAMAP-Rule" id="MF_00101"/>
    </source>
</evidence>
<dbReference type="GO" id="GO:0008897">
    <property type="term" value="F:holo-[acyl-carrier-protein] synthase activity"/>
    <property type="evidence" value="ECO:0007669"/>
    <property type="project" value="UniProtKB-UniRule"/>
</dbReference>
<dbReference type="GO" id="GO:0000287">
    <property type="term" value="F:magnesium ion binding"/>
    <property type="evidence" value="ECO:0007669"/>
    <property type="project" value="UniProtKB-UniRule"/>
</dbReference>
<comment type="catalytic activity">
    <reaction evidence="8">
        <text>apo-[ACP] + CoA = holo-[ACP] + adenosine 3',5'-bisphosphate + H(+)</text>
        <dbReference type="Rhea" id="RHEA:12068"/>
        <dbReference type="Rhea" id="RHEA-COMP:9685"/>
        <dbReference type="Rhea" id="RHEA-COMP:9690"/>
        <dbReference type="ChEBI" id="CHEBI:15378"/>
        <dbReference type="ChEBI" id="CHEBI:29999"/>
        <dbReference type="ChEBI" id="CHEBI:57287"/>
        <dbReference type="ChEBI" id="CHEBI:58343"/>
        <dbReference type="ChEBI" id="CHEBI:64479"/>
        <dbReference type="EC" id="2.7.8.7"/>
    </reaction>
</comment>
<evidence type="ECO:0000256" key="2">
    <source>
        <dbReference type="ARBA" id="ARBA00022679"/>
    </source>
</evidence>
<proteinExistence type="inferred from homology"/>
<dbReference type="OrthoDB" id="517356at2"/>